<evidence type="ECO:0000313" key="10">
    <source>
        <dbReference type="EMBL" id="VVB14636.1"/>
    </source>
</evidence>
<dbReference type="InterPro" id="IPR020635">
    <property type="entry name" value="Tyr_kinase_cat_dom"/>
</dbReference>
<keyword evidence="2" id="KW-0418">Kinase</keyword>
<evidence type="ECO:0000256" key="3">
    <source>
        <dbReference type="ARBA" id="ARBA00022692"/>
    </source>
</evidence>
<dbReference type="InterPro" id="IPR008271">
    <property type="entry name" value="Ser/Thr_kinase_AS"/>
</dbReference>
<dbReference type="SUPFAM" id="SSF56112">
    <property type="entry name" value="Protein kinase-like (PK-like)"/>
    <property type="match status" value="1"/>
</dbReference>
<keyword evidence="2" id="KW-0723">Serine/threonine-protein kinase</keyword>
<evidence type="ECO:0000256" key="2">
    <source>
        <dbReference type="ARBA" id="ARBA00022527"/>
    </source>
</evidence>
<dbReference type="SMART" id="SM00219">
    <property type="entry name" value="TyrKc"/>
    <property type="match status" value="1"/>
</dbReference>
<protein>
    <recommendedName>
        <fullName evidence="9">Protein kinase domain-containing protein</fullName>
    </recommendedName>
</protein>
<dbReference type="InterPro" id="IPR000719">
    <property type="entry name" value="Prot_kinase_dom"/>
</dbReference>
<dbReference type="GO" id="GO:0005524">
    <property type="term" value="F:ATP binding"/>
    <property type="evidence" value="ECO:0007669"/>
    <property type="project" value="InterPro"/>
</dbReference>
<evidence type="ECO:0000256" key="5">
    <source>
        <dbReference type="ARBA" id="ARBA00022989"/>
    </source>
</evidence>
<evidence type="ECO:0000259" key="9">
    <source>
        <dbReference type="PROSITE" id="PS50011"/>
    </source>
</evidence>
<gene>
    <name evidence="10" type="ORF">ANE_LOCUS25080</name>
</gene>
<keyword evidence="5 8" id="KW-1133">Transmembrane helix</keyword>
<comment type="subcellular location">
    <subcellularLocation>
        <location evidence="1">Membrane</location>
        <topology evidence="1">Single-pass type I membrane protein</topology>
    </subcellularLocation>
</comment>
<dbReference type="Pfam" id="PF07714">
    <property type="entry name" value="PK_Tyr_Ser-Thr"/>
    <property type="match status" value="1"/>
</dbReference>
<name>A0A565CMC9_9BRAS</name>
<dbReference type="GO" id="GO:0004674">
    <property type="term" value="F:protein serine/threonine kinase activity"/>
    <property type="evidence" value="ECO:0007669"/>
    <property type="project" value="UniProtKB-KW"/>
</dbReference>
<dbReference type="GO" id="GO:0004713">
    <property type="term" value="F:protein tyrosine kinase activity"/>
    <property type="evidence" value="ECO:0007669"/>
    <property type="project" value="InterPro"/>
</dbReference>
<organism evidence="10 11">
    <name type="scientific">Arabis nemorensis</name>
    <dbReference type="NCBI Taxonomy" id="586526"/>
    <lineage>
        <taxon>Eukaryota</taxon>
        <taxon>Viridiplantae</taxon>
        <taxon>Streptophyta</taxon>
        <taxon>Embryophyta</taxon>
        <taxon>Tracheophyta</taxon>
        <taxon>Spermatophyta</taxon>
        <taxon>Magnoliopsida</taxon>
        <taxon>eudicotyledons</taxon>
        <taxon>Gunneridae</taxon>
        <taxon>Pentapetalae</taxon>
        <taxon>rosids</taxon>
        <taxon>malvids</taxon>
        <taxon>Brassicales</taxon>
        <taxon>Brassicaceae</taxon>
        <taxon>Arabideae</taxon>
        <taxon>Arabis</taxon>
    </lineage>
</organism>
<evidence type="ECO:0000256" key="1">
    <source>
        <dbReference type="ARBA" id="ARBA00004479"/>
    </source>
</evidence>
<evidence type="ECO:0000256" key="7">
    <source>
        <dbReference type="ARBA" id="ARBA00023180"/>
    </source>
</evidence>
<sequence>MVPTDNGDNNYFACPSSTDYVITFCPSFTPIPTRRKSQVIDPLTNKTKNETLESSKETTTRAKHNSQLKLKVILGVSTAFVVMIIIVVIAVAMRAKNAKRKSDWNGKNIEAVLMKLLPDGSGRDVAVKILKELKGNGEEFINEVASMSRTSHVNIVSLLGFCHEGSKRAIIYEFMLNGSLDKFISENMSTKMEWNALYNIAEGVARGLEYLHNRCVSRIVHFDLKPQNILMDEDFRFRSC</sequence>
<dbReference type="OrthoDB" id="4062651at2759"/>
<feature type="domain" description="Protein kinase" evidence="9">
    <location>
        <begin position="68"/>
        <end position="240"/>
    </location>
</feature>
<keyword evidence="2" id="KW-0808">Transferase</keyword>
<dbReference type="InterPro" id="IPR045874">
    <property type="entry name" value="LRK10/LRL21-25-like"/>
</dbReference>
<dbReference type="InterPro" id="IPR011009">
    <property type="entry name" value="Kinase-like_dom_sf"/>
</dbReference>
<dbReference type="GO" id="GO:0016020">
    <property type="term" value="C:membrane"/>
    <property type="evidence" value="ECO:0007669"/>
    <property type="project" value="UniProtKB-SubCell"/>
</dbReference>
<dbReference type="InterPro" id="IPR001245">
    <property type="entry name" value="Ser-Thr/Tyr_kinase_cat_dom"/>
</dbReference>
<evidence type="ECO:0000256" key="4">
    <source>
        <dbReference type="ARBA" id="ARBA00022729"/>
    </source>
</evidence>
<keyword evidence="3 8" id="KW-0812">Transmembrane</keyword>
<evidence type="ECO:0000256" key="6">
    <source>
        <dbReference type="ARBA" id="ARBA00023136"/>
    </source>
</evidence>
<reference evidence="10" key="1">
    <citation type="submission" date="2019-07" db="EMBL/GenBank/DDBJ databases">
        <authorList>
            <person name="Dittberner H."/>
        </authorList>
    </citation>
    <scope>NUCLEOTIDE SEQUENCE [LARGE SCALE GENOMIC DNA]</scope>
</reference>
<dbReference type="Proteomes" id="UP000489600">
    <property type="component" value="Unassembled WGS sequence"/>
</dbReference>
<evidence type="ECO:0000313" key="11">
    <source>
        <dbReference type="Proteomes" id="UP000489600"/>
    </source>
</evidence>
<keyword evidence="7" id="KW-0325">Glycoprotein</keyword>
<keyword evidence="6 8" id="KW-0472">Membrane</keyword>
<dbReference type="Gene3D" id="1.10.510.10">
    <property type="entry name" value="Transferase(Phosphotransferase) domain 1"/>
    <property type="match status" value="1"/>
</dbReference>
<dbReference type="PROSITE" id="PS00108">
    <property type="entry name" value="PROTEIN_KINASE_ST"/>
    <property type="match status" value="1"/>
</dbReference>
<keyword evidence="4" id="KW-0732">Signal</keyword>
<proteinExistence type="predicted"/>
<comment type="caution">
    <text evidence="10">The sequence shown here is derived from an EMBL/GenBank/DDBJ whole genome shotgun (WGS) entry which is preliminary data.</text>
</comment>
<keyword evidence="11" id="KW-1185">Reference proteome</keyword>
<dbReference type="EMBL" id="CABITT030000008">
    <property type="protein sequence ID" value="VVB14636.1"/>
    <property type="molecule type" value="Genomic_DNA"/>
</dbReference>
<dbReference type="AlphaFoldDB" id="A0A565CMC9"/>
<dbReference type="PANTHER" id="PTHR27009">
    <property type="entry name" value="RUST RESISTANCE KINASE LR10-RELATED"/>
    <property type="match status" value="1"/>
</dbReference>
<accession>A0A565CMC9</accession>
<feature type="transmembrane region" description="Helical" evidence="8">
    <location>
        <begin position="72"/>
        <end position="92"/>
    </location>
</feature>
<evidence type="ECO:0000256" key="8">
    <source>
        <dbReference type="SAM" id="Phobius"/>
    </source>
</evidence>
<dbReference type="PROSITE" id="PS50011">
    <property type="entry name" value="PROTEIN_KINASE_DOM"/>
    <property type="match status" value="1"/>
</dbReference>